<keyword evidence="2" id="KW-1185">Reference proteome</keyword>
<dbReference type="EMBL" id="VJVZ01000015">
    <property type="protein sequence ID" value="TRW22083.1"/>
    <property type="molecule type" value="Genomic_DNA"/>
</dbReference>
<evidence type="ECO:0000313" key="2">
    <source>
        <dbReference type="Proteomes" id="UP000320643"/>
    </source>
</evidence>
<protein>
    <submittedName>
        <fullName evidence="1">YkgJ family cysteine cluster protein</fullName>
    </submittedName>
</protein>
<evidence type="ECO:0000313" key="1">
    <source>
        <dbReference type="EMBL" id="TRW22083.1"/>
    </source>
</evidence>
<dbReference type="InterPro" id="IPR005358">
    <property type="entry name" value="Puta_zinc/iron-chelating_dom"/>
</dbReference>
<gene>
    <name evidence="1" type="ORF">FMM05_19230</name>
</gene>
<accession>A0A552UV10</accession>
<sequence length="164" mass="19408">MENFLKQLPKLAKDKHNETKKFFDKLKKKPPKNLGYVMQELHDREFKKTDCLKCANCCKTTGPLFTLADIERIAKHMRLKPQQFIEKYLQIDEENDYVLQSVPCTFLDNENYCMIYDVRPKACREFPHTDRKKFQQIANLTMKNVAICPAAYNIVEEMKKKLPV</sequence>
<dbReference type="PANTHER" id="PTHR35866">
    <property type="entry name" value="PUTATIVE-RELATED"/>
    <property type="match status" value="1"/>
</dbReference>
<dbReference type="Proteomes" id="UP000320643">
    <property type="component" value="Unassembled WGS sequence"/>
</dbReference>
<reference evidence="1 2" key="1">
    <citation type="submission" date="2019-07" db="EMBL/GenBank/DDBJ databases">
        <title>Flavobacterium sp. nov., isolated from glacier ice.</title>
        <authorList>
            <person name="Liu Q."/>
            <person name="Xin Y.-H."/>
        </authorList>
    </citation>
    <scope>NUCLEOTIDE SEQUENCE [LARGE SCALE GENOMIC DNA]</scope>
    <source>
        <strain evidence="1 2">ZT4R6</strain>
    </source>
</reference>
<dbReference type="RefSeq" id="WP_143375049.1">
    <property type="nucleotide sequence ID" value="NZ_VJVZ01000015.1"/>
</dbReference>
<comment type="caution">
    <text evidence="1">The sequence shown here is derived from an EMBL/GenBank/DDBJ whole genome shotgun (WGS) entry which is preliminary data.</text>
</comment>
<name>A0A552UV10_9FLAO</name>
<dbReference type="Pfam" id="PF03692">
    <property type="entry name" value="CxxCxxCC"/>
    <property type="match status" value="1"/>
</dbReference>
<organism evidence="1 2">
    <name type="scientific">Flavobacterium zepuense</name>
    <dbReference type="NCBI Taxonomy" id="2593302"/>
    <lineage>
        <taxon>Bacteria</taxon>
        <taxon>Pseudomonadati</taxon>
        <taxon>Bacteroidota</taxon>
        <taxon>Flavobacteriia</taxon>
        <taxon>Flavobacteriales</taxon>
        <taxon>Flavobacteriaceae</taxon>
        <taxon>Flavobacterium</taxon>
    </lineage>
</organism>
<dbReference type="PANTHER" id="PTHR35866:SF1">
    <property type="entry name" value="YKGJ FAMILY CYSTEINE CLUSTER PROTEIN"/>
    <property type="match status" value="1"/>
</dbReference>
<proteinExistence type="predicted"/>
<dbReference type="AlphaFoldDB" id="A0A552UV10"/>
<dbReference type="OrthoDB" id="665764at2"/>